<proteinExistence type="predicted"/>
<dbReference type="PaxDb" id="3880-AES99974"/>
<reference evidence="2 4" key="2">
    <citation type="journal article" date="2014" name="BMC Genomics">
        <title>An improved genome release (version Mt4.0) for the model legume Medicago truncatula.</title>
        <authorList>
            <person name="Tang H."/>
            <person name="Krishnakumar V."/>
            <person name="Bidwell S."/>
            <person name="Rosen B."/>
            <person name="Chan A."/>
            <person name="Zhou S."/>
            <person name="Gentzbittel L."/>
            <person name="Childs K.L."/>
            <person name="Yandell M."/>
            <person name="Gundlach H."/>
            <person name="Mayer K.F."/>
            <person name="Schwartz D.C."/>
            <person name="Town C.D."/>
        </authorList>
    </citation>
    <scope>GENOME REANNOTATION</scope>
    <source>
        <strain evidence="3 4">cv. Jemalong A17</strain>
    </source>
</reference>
<dbReference type="HOGENOM" id="CLU_170621_0_0_1"/>
<dbReference type="EnsemblPlants" id="AES99974">
    <property type="protein sequence ID" value="AES99974"/>
    <property type="gene ID" value="MTR_5g086820"/>
</dbReference>
<sequence length="114" mass="12951">MEYITKSNNIYNESFLAQDVLRKNQQSPNNIYNRNRIDETTRDGVQEADGGTKLGLWTESAGGRTRGRVYGTTDLSVNLWRGCTSFTQKSQDHHGSMYDMSTSHAREKKVNITT</sequence>
<organism evidence="2 4">
    <name type="scientific">Medicago truncatula</name>
    <name type="common">Barrel medic</name>
    <name type="synonym">Medicago tribuloides</name>
    <dbReference type="NCBI Taxonomy" id="3880"/>
    <lineage>
        <taxon>Eukaryota</taxon>
        <taxon>Viridiplantae</taxon>
        <taxon>Streptophyta</taxon>
        <taxon>Embryophyta</taxon>
        <taxon>Tracheophyta</taxon>
        <taxon>Spermatophyta</taxon>
        <taxon>Magnoliopsida</taxon>
        <taxon>eudicotyledons</taxon>
        <taxon>Gunneridae</taxon>
        <taxon>Pentapetalae</taxon>
        <taxon>rosids</taxon>
        <taxon>fabids</taxon>
        <taxon>Fabales</taxon>
        <taxon>Fabaceae</taxon>
        <taxon>Papilionoideae</taxon>
        <taxon>50 kb inversion clade</taxon>
        <taxon>NPAAA clade</taxon>
        <taxon>Hologalegina</taxon>
        <taxon>IRL clade</taxon>
        <taxon>Trifolieae</taxon>
        <taxon>Medicago</taxon>
    </lineage>
</organism>
<evidence type="ECO:0000256" key="1">
    <source>
        <dbReference type="SAM" id="MobiDB-lite"/>
    </source>
</evidence>
<gene>
    <name evidence="2" type="ordered locus">MTR_5g086820</name>
</gene>
<evidence type="ECO:0000313" key="3">
    <source>
        <dbReference type="EnsemblPlants" id="AES99974"/>
    </source>
</evidence>
<reference evidence="3" key="3">
    <citation type="submission" date="2015-04" db="UniProtKB">
        <authorList>
            <consortium name="EnsemblPlants"/>
        </authorList>
    </citation>
    <scope>IDENTIFICATION</scope>
    <source>
        <strain evidence="3">cv. Jemalong A17</strain>
    </source>
</reference>
<reference evidence="2 4" key="1">
    <citation type="journal article" date="2011" name="Nature">
        <title>The Medicago genome provides insight into the evolution of rhizobial symbioses.</title>
        <authorList>
            <person name="Young N.D."/>
            <person name="Debelle F."/>
            <person name="Oldroyd G.E."/>
            <person name="Geurts R."/>
            <person name="Cannon S.B."/>
            <person name="Udvardi M.K."/>
            <person name="Benedito V.A."/>
            <person name="Mayer K.F."/>
            <person name="Gouzy J."/>
            <person name="Schoof H."/>
            <person name="Van de Peer Y."/>
            <person name="Proost S."/>
            <person name="Cook D.R."/>
            <person name="Meyers B.C."/>
            <person name="Spannagl M."/>
            <person name="Cheung F."/>
            <person name="De Mita S."/>
            <person name="Krishnakumar V."/>
            <person name="Gundlach H."/>
            <person name="Zhou S."/>
            <person name="Mudge J."/>
            <person name="Bharti A.K."/>
            <person name="Murray J.D."/>
            <person name="Naoumkina M.A."/>
            <person name="Rosen B."/>
            <person name="Silverstein K.A."/>
            <person name="Tang H."/>
            <person name="Rombauts S."/>
            <person name="Zhao P.X."/>
            <person name="Zhou P."/>
            <person name="Barbe V."/>
            <person name="Bardou P."/>
            <person name="Bechner M."/>
            <person name="Bellec A."/>
            <person name="Berger A."/>
            <person name="Berges H."/>
            <person name="Bidwell S."/>
            <person name="Bisseling T."/>
            <person name="Choisne N."/>
            <person name="Couloux A."/>
            <person name="Denny R."/>
            <person name="Deshpande S."/>
            <person name="Dai X."/>
            <person name="Doyle J.J."/>
            <person name="Dudez A.M."/>
            <person name="Farmer A.D."/>
            <person name="Fouteau S."/>
            <person name="Franken C."/>
            <person name="Gibelin C."/>
            <person name="Gish J."/>
            <person name="Goldstein S."/>
            <person name="Gonzalez A.J."/>
            <person name="Green P.J."/>
            <person name="Hallab A."/>
            <person name="Hartog M."/>
            <person name="Hua A."/>
            <person name="Humphray S.J."/>
            <person name="Jeong D.H."/>
            <person name="Jing Y."/>
            <person name="Jocker A."/>
            <person name="Kenton S.M."/>
            <person name="Kim D.J."/>
            <person name="Klee K."/>
            <person name="Lai H."/>
            <person name="Lang C."/>
            <person name="Lin S."/>
            <person name="Macmil S.L."/>
            <person name="Magdelenat G."/>
            <person name="Matthews L."/>
            <person name="McCorrison J."/>
            <person name="Monaghan E.L."/>
            <person name="Mun J.H."/>
            <person name="Najar F.Z."/>
            <person name="Nicholson C."/>
            <person name="Noirot C."/>
            <person name="O'Bleness M."/>
            <person name="Paule C.R."/>
            <person name="Poulain J."/>
            <person name="Prion F."/>
            <person name="Qin B."/>
            <person name="Qu C."/>
            <person name="Retzel E.F."/>
            <person name="Riddle C."/>
            <person name="Sallet E."/>
            <person name="Samain S."/>
            <person name="Samson N."/>
            <person name="Sanders I."/>
            <person name="Saurat O."/>
            <person name="Scarpelli C."/>
            <person name="Schiex T."/>
            <person name="Segurens B."/>
            <person name="Severin A.J."/>
            <person name="Sherrier D.J."/>
            <person name="Shi R."/>
            <person name="Sims S."/>
            <person name="Singer S.R."/>
            <person name="Sinharoy S."/>
            <person name="Sterck L."/>
            <person name="Viollet A."/>
            <person name="Wang B.B."/>
            <person name="Wang K."/>
            <person name="Wang M."/>
            <person name="Wang X."/>
            <person name="Warfsmann J."/>
            <person name="Weissenbach J."/>
            <person name="White D.D."/>
            <person name="White J.D."/>
            <person name="Wiley G.B."/>
            <person name="Wincker P."/>
            <person name="Xing Y."/>
            <person name="Yang L."/>
            <person name="Yao Z."/>
            <person name="Ying F."/>
            <person name="Zhai J."/>
            <person name="Zhou L."/>
            <person name="Zuber A."/>
            <person name="Denarie J."/>
            <person name="Dixon R.A."/>
            <person name="May G.D."/>
            <person name="Schwartz D.C."/>
            <person name="Rogers J."/>
            <person name="Quetier F."/>
            <person name="Town C.D."/>
            <person name="Roe B.A."/>
        </authorList>
    </citation>
    <scope>NUCLEOTIDE SEQUENCE [LARGE SCALE GENOMIC DNA]</scope>
    <source>
        <strain evidence="2">A17</strain>
        <strain evidence="3 4">cv. Jemalong A17</strain>
    </source>
</reference>
<dbReference type="AlphaFoldDB" id="G7KHC3"/>
<feature type="region of interest" description="Disordered" evidence="1">
    <location>
        <begin position="89"/>
        <end position="114"/>
    </location>
</feature>
<keyword evidence="4" id="KW-1185">Reference proteome</keyword>
<evidence type="ECO:0000313" key="4">
    <source>
        <dbReference type="Proteomes" id="UP000002051"/>
    </source>
</evidence>
<accession>G7KHC3</accession>
<evidence type="ECO:0000313" key="2">
    <source>
        <dbReference type="EMBL" id="AES99974.1"/>
    </source>
</evidence>
<dbReference type="Proteomes" id="UP000002051">
    <property type="component" value="Chromosome 5"/>
</dbReference>
<name>G7KHC3_MEDTR</name>
<feature type="compositionally biased region" description="Basic and acidic residues" evidence="1">
    <location>
        <begin position="104"/>
        <end position="114"/>
    </location>
</feature>
<dbReference type="EMBL" id="CM001221">
    <property type="protein sequence ID" value="AES99974.1"/>
    <property type="molecule type" value="Genomic_DNA"/>
</dbReference>
<protein>
    <submittedName>
        <fullName evidence="2 3">Uncharacterized protein</fullName>
    </submittedName>
</protein>